<dbReference type="EMBL" id="JAWWNJ010000001">
    <property type="protein sequence ID" value="KAK7063896.1"/>
    <property type="molecule type" value="Genomic_DNA"/>
</dbReference>
<comment type="caution">
    <text evidence="1">The sequence shown here is derived from an EMBL/GenBank/DDBJ whole genome shotgun (WGS) entry which is preliminary data.</text>
</comment>
<accession>A0AAW0EEM6</accession>
<evidence type="ECO:0000313" key="1">
    <source>
        <dbReference type="EMBL" id="KAK7063896.1"/>
    </source>
</evidence>
<evidence type="ECO:0000313" key="2">
    <source>
        <dbReference type="Proteomes" id="UP001362999"/>
    </source>
</evidence>
<name>A0AAW0EEM6_9AGAR</name>
<organism evidence="1 2">
    <name type="scientific">Favolaschia claudopus</name>
    <dbReference type="NCBI Taxonomy" id="2862362"/>
    <lineage>
        <taxon>Eukaryota</taxon>
        <taxon>Fungi</taxon>
        <taxon>Dikarya</taxon>
        <taxon>Basidiomycota</taxon>
        <taxon>Agaricomycotina</taxon>
        <taxon>Agaricomycetes</taxon>
        <taxon>Agaricomycetidae</taxon>
        <taxon>Agaricales</taxon>
        <taxon>Marasmiineae</taxon>
        <taxon>Mycenaceae</taxon>
        <taxon>Favolaschia</taxon>
    </lineage>
</organism>
<protein>
    <submittedName>
        <fullName evidence="1">Uncharacterized protein</fullName>
    </submittedName>
</protein>
<keyword evidence="2" id="KW-1185">Reference proteome</keyword>
<gene>
    <name evidence="1" type="ORF">R3P38DRAFT_2821069</name>
</gene>
<proteinExistence type="predicted"/>
<reference evidence="1 2" key="1">
    <citation type="journal article" date="2024" name="J Genomics">
        <title>Draft genome sequencing and assembly of Favolaschia claudopus CIRM-BRFM 2984 isolated from oak limbs.</title>
        <authorList>
            <person name="Navarro D."/>
            <person name="Drula E."/>
            <person name="Chaduli D."/>
            <person name="Cazenave R."/>
            <person name="Ahrendt S."/>
            <person name="Wang J."/>
            <person name="Lipzen A."/>
            <person name="Daum C."/>
            <person name="Barry K."/>
            <person name="Grigoriev I.V."/>
            <person name="Favel A."/>
            <person name="Rosso M.N."/>
            <person name="Martin F."/>
        </authorList>
    </citation>
    <scope>NUCLEOTIDE SEQUENCE [LARGE SCALE GENOMIC DNA]</scope>
    <source>
        <strain evidence="1 2">CIRM-BRFM 2984</strain>
    </source>
</reference>
<dbReference type="Proteomes" id="UP001362999">
    <property type="component" value="Unassembled WGS sequence"/>
</dbReference>
<sequence>MAELERIVADTVDILHSAGEERLLPNREVMLQLQLRLSRMNVTKSTLRSDILAFELSCSAGTEYLHTMRRLSAEIESCKREAKKIQVEILTEIEKKRREVYSSSIEDLAVILASGCSLQRNQADRD</sequence>
<dbReference type="AlphaFoldDB" id="A0AAW0EEM6"/>